<reference evidence="1 2" key="1">
    <citation type="journal article" date="2021" name="Commun. Biol.">
        <title>The genome of Shorea leprosula (Dipterocarpaceae) highlights the ecological relevance of drought in aseasonal tropical rainforests.</title>
        <authorList>
            <person name="Ng K.K.S."/>
            <person name="Kobayashi M.J."/>
            <person name="Fawcett J.A."/>
            <person name="Hatakeyama M."/>
            <person name="Paape T."/>
            <person name="Ng C.H."/>
            <person name="Ang C.C."/>
            <person name="Tnah L.H."/>
            <person name="Lee C.T."/>
            <person name="Nishiyama T."/>
            <person name="Sese J."/>
            <person name="O'Brien M.J."/>
            <person name="Copetti D."/>
            <person name="Mohd Noor M.I."/>
            <person name="Ong R.C."/>
            <person name="Putra M."/>
            <person name="Sireger I.Z."/>
            <person name="Indrioko S."/>
            <person name="Kosugi Y."/>
            <person name="Izuno A."/>
            <person name="Isagi Y."/>
            <person name="Lee S.L."/>
            <person name="Shimizu K.K."/>
        </authorList>
    </citation>
    <scope>NUCLEOTIDE SEQUENCE [LARGE SCALE GENOMIC DNA]</scope>
    <source>
        <strain evidence="1">214</strain>
    </source>
</reference>
<protein>
    <submittedName>
        <fullName evidence="1">Uncharacterized protein</fullName>
    </submittedName>
</protein>
<dbReference type="AlphaFoldDB" id="A0AAV5IHD2"/>
<sequence length="66" mass="7266">MHRSQNGRTGYGDRKEICSSTECNCTKPGVLLQSALVLREDLQSPEVELGAFVRYPRGLLSRTIGA</sequence>
<evidence type="ECO:0000313" key="2">
    <source>
        <dbReference type="Proteomes" id="UP001054252"/>
    </source>
</evidence>
<organism evidence="1 2">
    <name type="scientific">Rubroshorea leprosula</name>
    <dbReference type="NCBI Taxonomy" id="152421"/>
    <lineage>
        <taxon>Eukaryota</taxon>
        <taxon>Viridiplantae</taxon>
        <taxon>Streptophyta</taxon>
        <taxon>Embryophyta</taxon>
        <taxon>Tracheophyta</taxon>
        <taxon>Spermatophyta</taxon>
        <taxon>Magnoliopsida</taxon>
        <taxon>eudicotyledons</taxon>
        <taxon>Gunneridae</taxon>
        <taxon>Pentapetalae</taxon>
        <taxon>rosids</taxon>
        <taxon>malvids</taxon>
        <taxon>Malvales</taxon>
        <taxon>Dipterocarpaceae</taxon>
        <taxon>Rubroshorea</taxon>
    </lineage>
</organism>
<dbReference type="Proteomes" id="UP001054252">
    <property type="component" value="Unassembled WGS sequence"/>
</dbReference>
<proteinExistence type="predicted"/>
<gene>
    <name evidence="1" type="ORF">SLEP1_g10261</name>
</gene>
<name>A0AAV5IHD2_9ROSI</name>
<keyword evidence="2" id="KW-1185">Reference proteome</keyword>
<accession>A0AAV5IHD2</accession>
<comment type="caution">
    <text evidence="1">The sequence shown here is derived from an EMBL/GenBank/DDBJ whole genome shotgun (WGS) entry which is preliminary data.</text>
</comment>
<dbReference type="EMBL" id="BPVZ01000011">
    <property type="protein sequence ID" value="GKU97079.1"/>
    <property type="molecule type" value="Genomic_DNA"/>
</dbReference>
<evidence type="ECO:0000313" key="1">
    <source>
        <dbReference type="EMBL" id="GKU97079.1"/>
    </source>
</evidence>